<dbReference type="InterPro" id="IPR007470">
    <property type="entry name" value="HemX"/>
</dbReference>
<dbReference type="Pfam" id="PF04375">
    <property type="entry name" value="HemX"/>
    <property type="match status" value="1"/>
</dbReference>
<dbReference type="PANTHER" id="PTHR38043">
    <property type="entry name" value="PROTEIN HEMX"/>
    <property type="match status" value="1"/>
</dbReference>
<dbReference type="AlphaFoldDB" id="A4BU04"/>
<keyword evidence="1" id="KW-0175">Coiled coil</keyword>
<evidence type="ECO:0000313" key="3">
    <source>
        <dbReference type="Proteomes" id="UP000003374"/>
    </source>
</evidence>
<comment type="caution">
    <text evidence="2">The sequence shown here is derived from an EMBL/GenBank/DDBJ whole genome shotgun (WGS) entry which is preliminary data.</text>
</comment>
<feature type="coiled-coil region" evidence="1">
    <location>
        <begin position="40"/>
        <end position="117"/>
    </location>
</feature>
<gene>
    <name evidence="2" type="ORF">NB231_11129</name>
</gene>
<proteinExistence type="predicted"/>
<dbReference type="eggNOG" id="COG2959">
    <property type="taxonomic scope" value="Bacteria"/>
</dbReference>
<dbReference type="Proteomes" id="UP000003374">
    <property type="component" value="Unassembled WGS sequence"/>
</dbReference>
<dbReference type="HOGENOM" id="CLU_036381_4_2_6"/>
<evidence type="ECO:0000256" key="1">
    <source>
        <dbReference type="SAM" id="Coils"/>
    </source>
</evidence>
<reference evidence="2 3" key="1">
    <citation type="submission" date="2006-02" db="EMBL/GenBank/DDBJ databases">
        <authorList>
            <person name="Waterbury J."/>
            <person name="Ferriera S."/>
            <person name="Johnson J."/>
            <person name="Kravitz S."/>
            <person name="Halpern A."/>
            <person name="Remington K."/>
            <person name="Beeson K."/>
            <person name="Tran B."/>
            <person name="Rogers Y.-H."/>
            <person name="Friedman R."/>
            <person name="Venter J.C."/>
        </authorList>
    </citation>
    <scope>NUCLEOTIDE SEQUENCE [LARGE SCALE GENOMIC DNA]</scope>
    <source>
        <strain evidence="2 3">Nb-231</strain>
    </source>
</reference>
<evidence type="ECO:0000313" key="2">
    <source>
        <dbReference type="EMBL" id="EAR20825.1"/>
    </source>
</evidence>
<dbReference type="STRING" id="314278.NB231_11129"/>
<dbReference type="EMBL" id="AAOF01000016">
    <property type="protein sequence ID" value="EAR20825.1"/>
    <property type="molecule type" value="Genomic_DNA"/>
</dbReference>
<dbReference type="PANTHER" id="PTHR38043:SF1">
    <property type="entry name" value="PROTEIN HEMX"/>
    <property type="match status" value="1"/>
</dbReference>
<sequence length="350" mass="38189">MALLVAAGAAGGGYWLWQQDQRLQAQHSQYLVAGSVQADLQPMQERLSALSSELQQLTQRSSGPGEQALARLDKGIAELGERQSRVQQQLAKQQQADTDLQQNAQQLKQRFDELARAKRAAWAESEAGYLAFVAKNRIRFYGDVDSALAALKKADELLADLGGESIEARRGIARAVDSLLKVQSPDRARINRALHQIGERLPELPLAVGTGAEPVASAPASAAAAEGWQAQAGHAWEELKGSLSKLVVVARDLKVVPLVTPQERFFLHQNLTLELEAARLAALRGDQALYQKSLERAREWLGLYFDDQSAEVQDTIRELGELADEPVTVALPDIGPLLAPVERLGFRSAE</sequence>
<accession>A4BU04</accession>
<organism evidence="2 3">
    <name type="scientific">Nitrococcus mobilis Nb-231</name>
    <dbReference type="NCBI Taxonomy" id="314278"/>
    <lineage>
        <taxon>Bacteria</taxon>
        <taxon>Pseudomonadati</taxon>
        <taxon>Pseudomonadota</taxon>
        <taxon>Gammaproteobacteria</taxon>
        <taxon>Chromatiales</taxon>
        <taxon>Ectothiorhodospiraceae</taxon>
        <taxon>Nitrococcus</taxon>
    </lineage>
</organism>
<keyword evidence="3" id="KW-1185">Reference proteome</keyword>
<protein>
    <recommendedName>
        <fullName evidence="4">Uroporphyrin-III C-methyltransferase</fullName>
    </recommendedName>
</protein>
<evidence type="ECO:0008006" key="4">
    <source>
        <dbReference type="Google" id="ProtNLM"/>
    </source>
</evidence>
<name>A4BU04_9GAMM</name>